<keyword evidence="2" id="KW-1185">Reference proteome</keyword>
<dbReference type="EMBL" id="SDMP01000004">
    <property type="protein sequence ID" value="RYR62445.1"/>
    <property type="molecule type" value="Genomic_DNA"/>
</dbReference>
<gene>
    <name evidence="1" type="ORF">Ahy_A04g020043</name>
</gene>
<proteinExistence type="predicted"/>
<sequence length="69" mass="7741">MMESIFLARTSSYGFCAGVVDFLFLDAGFNRNHSSKVFSPVAGYLPGYMDYQVGMRPQIPVERKWALGL</sequence>
<organism evidence="1 2">
    <name type="scientific">Arachis hypogaea</name>
    <name type="common">Peanut</name>
    <dbReference type="NCBI Taxonomy" id="3818"/>
    <lineage>
        <taxon>Eukaryota</taxon>
        <taxon>Viridiplantae</taxon>
        <taxon>Streptophyta</taxon>
        <taxon>Embryophyta</taxon>
        <taxon>Tracheophyta</taxon>
        <taxon>Spermatophyta</taxon>
        <taxon>Magnoliopsida</taxon>
        <taxon>eudicotyledons</taxon>
        <taxon>Gunneridae</taxon>
        <taxon>Pentapetalae</taxon>
        <taxon>rosids</taxon>
        <taxon>fabids</taxon>
        <taxon>Fabales</taxon>
        <taxon>Fabaceae</taxon>
        <taxon>Papilionoideae</taxon>
        <taxon>50 kb inversion clade</taxon>
        <taxon>dalbergioids sensu lato</taxon>
        <taxon>Dalbergieae</taxon>
        <taxon>Pterocarpus clade</taxon>
        <taxon>Arachis</taxon>
    </lineage>
</organism>
<comment type="caution">
    <text evidence="1">The sequence shown here is derived from an EMBL/GenBank/DDBJ whole genome shotgun (WGS) entry which is preliminary data.</text>
</comment>
<evidence type="ECO:0000313" key="1">
    <source>
        <dbReference type="EMBL" id="RYR62445.1"/>
    </source>
</evidence>
<evidence type="ECO:0000313" key="2">
    <source>
        <dbReference type="Proteomes" id="UP000289738"/>
    </source>
</evidence>
<dbReference type="Proteomes" id="UP000289738">
    <property type="component" value="Chromosome A04"/>
</dbReference>
<reference evidence="1 2" key="1">
    <citation type="submission" date="2019-01" db="EMBL/GenBank/DDBJ databases">
        <title>Sequencing of cultivated peanut Arachis hypogaea provides insights into genome evolution and oil improvement.</title>
        <authorList>
            <person name="Chen X."/>
        </authorList>
    </citation>
    <scope>NUCLEOTIDE SEQUENCE [LARGE SCALE GENOMIC DNA]</scope>
    <source>
        <strain evidence="2">cv. Fuhuasheng</strain>
        <tissue evidence="1">Leaves</tissue>
    </source>
</reference>
<name>A0A445DGX9_ARAHY</name>
<dbReference type="STRING" id="3818.A0A445DGX9"/>
<accession>A0A445DGX9</accession>
<protein>
    <submittedName>
        <fullName evidence="1">Uncharacterized protein</fullName>
    </submittedName>
</protein>
<dbReference type="AlphaFoldDB" id="A0A445DGX9"/>